<sequence>MGFGFVIYRGNKRIAQGCSRLSIAEVFDGKAEGARAGLQRALPTSQGQPIHICINNTSVIQGIRGTIPDSSQAAFLEIQAAARIYTIQTHWSPGHQGIKGNEEADSLAKEGTTLPVPRSLLPTLSGIKRLAQERKQHQHRKWWKKEAPPRYTQLGLKATLSYPPELALPRATLHHLLAARSGHGDFEQYHQRVNYSEALLTCSCGEAKAVDHLVYYRKTLVRRQQWPTLYPFSRQEPIGPIGSLERYFKGLITDSEGFQAFLDVTDFFQKICPRY</sequence>
<accession>A0AAD9Y8L7</accession>
<evidence type="ECO:0000259" key="1">
    <source>
        <dbReference type="PROSITE" id="PS50879"/>
    </source>
</evidence>
<dbReference type="GO" id="GO:0004523">
    <property type="term" value="F:RNA-DNA hybrid ribonuclease activity"/>
    <property type="evidence" value="ECO:0007669"/>
    <property type="project" value="InterPro"/>
</dbReference>
<protein>
    <recommendedName>
        <fullName evidence="1">RNase H type-1 domain-containing protein</fullName>
    </recommendedName>
</protein>
<organism evidence="2 3">
    <name type="scientific">Colletotrichum kahawae</name>
    <name type="common">Coffee berry disease fungus</name>
    <dbReference type="NCBI Taxonomy" id="34407"/>
    <lineage>
        <taxon>Eukaryota</taxon>
        <taxon>Fungi</taxon>
        <taxon>Dikarya</taxon>
        <taxon>Ascomycota</taxon>
        <taxon>Pezizomycotina</taxon>
        <taxon>Sordariomycetes</taxon>
        <taxon>Hypocreomycetidae</taxon>
        <taxon>Glomerellales</taxon>
        <taxon>Glomerellaceae</taxon>
        <taxon>Colletotrichum</taxon>
        <taxon>Colletotrichum gloeosporioides species complex</taxon>
    </lineage>
</organism>
<dbReference type="Gene3D" id="3.30.420.10">
    <property type="entry name" value="Ribonuclease H-like superfamily/Ribonuclease H"/>
    <property type="match status" value="1"/>
</dbReference>
<dbReference type="CDD" id="cd09276">
    <property type="entry name" value="Rnase_HI_RT_non_LTR"/>
    <property type="match status" value="1"/>
</dbReference>
<keyword evidence="3" id="KW-1185">Reference proteome</keyword>
<reference evidence="2" key="1">
    <citation type="submission" date="2023-02" db="EMBL/GenBank/DDBJ databases">
        <title>Colletotrichum kahawae CIFC_Que2 genome sequencing and assembly.</title>
        <authorList>
            <person name="Baroncelli R."/>
        </authorList>
    </citation>
    <scope>NUCLEOTIDE SEQUENCE</scope>
    <source>
        <strain evidence="2">CIFC_Que2</strain>
    </source>
</reference>
<dbReference type="AlphaFoldDB" id="A0AAD9Y8L7"/>
<dbReference type="InterPro" id="IPR012337">
    <property type="entry name" value="RNaseH-like_sf"/>
</dbReference>
<evidence type="ECO:0000313" key="2">
    <source>
        <dbReference type="EMBL" id="KAK2744306.1"/>
    </source>
</evidence>
<evidence type="ECO:0000313" key="3">
    <source>
        <dbReference type="Proteomes" id="UP001281614"/>
    </source>
</evidence>
<gene>
    <name evidence="2" type="ORF">CKAH01_18348</name>
</gene>
<name>A0AAD9Y8L7_COLKA</name>
<feature type="domain" description="RNase H type-1" evidence="1">
    <location>
        <begin position="1"/>
        <end position="113"/>
    </location>
</feature>
<dbReference type="EMBL" id="VYYT01000312">
    <property type="protein sequence ID" value="KAK2744306.1"/>
    <property type="molecule type" value="Genomic_DNA"/>
</dbReference>
<dbReference type="Proteomes" id="UP001281614">
    <property type="component" value="Unassembled WGS sequence"/>
</dbReference>
<proteinExistence type="predicted"/>
<dbReference type="PROSITE" id="PS50879">
    <property type="entry name" value="RNASE_H_1"/>
    <property type="match status" value="1"/>
</dbReference>
<dbReference type="GO" id="GO:0003676">
    <property type="term" value="F:nucleic acid binding"/>
    <property type="evidence" value="ECO:0007669"/>
    <property type="project" value="InterPro"/>
</dbReference>
<dbReference type="InterPro" id="IPR036397">
    <property type="entry name" value="RNaseH_sf"/>
</dbReference>
<dbReference type="InterPro" id="IPR002156">
    <property type="entry name" value="RNaseH_domain"/>
</dbReference>
<dbReference type="SUPFAM" id="SSF53098">
    <property type="entry name" value="Ribonuclease H-like"/>
    <property type="match status" value="1"/>
</dbReference>
<comment type="caution">
    <text evidence="2">The sequence shown here is derived from an EMBL/GenBank/DDBJ whole genome shotgun (WGS) entry which is preliminary data.</text>
</comment>